<keyword evidence="2" id="KW-1185">Reference proteome</keyword>
<dbReference type="EMBL" id="JALJOV010001689">
    <property type="protein sequence ID" value="KAK9843569.1"/>
    <property type="molecule type" value="Genomic_DNA"/>
</dbReference>
<dbReference type="Proteomes" id="UP001485043">
    <property type="component" value="Unassembled WGS sequence"/>
</dbReference>
<reference evidence="1 2" key="1">
    <citation type="journal article" date="2024" name="Nat. Commun.">
        <title>Phylogenomics reveals the evolutionary origins of lichenization in chlorophyte algae.</title>
        <authorList>
            <person name="Puginier C."/>
            <person name="Libourel C."/>
            <person name="Otte J."/>
            <person name="Skaloud P."/>
            <person name="Haon M."/>
            <person name="Grisel S."/>
            <person name="Petersen M."/>
            <person name="Berrin J.G."/>
            <person name="Delaux P.M."/>
            <person name="Dal Grande F."/>
            <person name="Keller J."/>
        </authorList>
    </citation>
    <scope>NUCLEOTIDE SEQUENCE [LARGE SCALE GENOMIC DNA]</scope>
    <source>
        <strain evidence="1 2">SAG 2523</strain>
    </source>
</reference>
<proteinExistence type="predicted"/>
<comment type="caution">
    <text evidence="1">The sequence shown here is derived from an EMBL/GenBank/DDBJ whole genome shotgun (WGS) entry which is preliminary data.</text>
</comment>
<protein>
    <submittedName>
        <fullName evidence="1">Uncharacterized protein</fullName>
    </submittedName>
</protein>
<evidence type="ECO:0000313" key="2">
    <source>
        <dbReference type="Proteomes" id="UP001485043"/>
    </source>
</evidence>
<dbReference type="AlphaFoldDB" id="A0AAW1SBA2"/>
<name>A0AAW1SBA2_9CHLO</name>
<gene>
    <name evidence="1" type="ORF">WJX84_009921</name>
</gene>
<evidence type="ECO:0000313" key="1">
    <source>
        <dbReference type="EMBL" id="KAK9843569.1"/>
    </source>
</evidence>
<sequence>MTPPSSDSLEILTCNQRCLSRICSSALSAFRGQTYLLLTIDRRSHQQQLWAVLPRASPEEAWSGVAALGTCTTRGMIINSS</sequence>
<accession>A0AAW1SBA2</accession>
<organism evidence="1 2">
    <name type="scientific">Apatococcus fuscideae</name>
    <dbReference type="NCBI Taxonomy" id="2026836"/>
    <lineage>
        <taxon>Eukaryota</taxon>
        <taxon>Viridiplantae</taxon>
        <taxon>Chlorophyta</taxon>
        <taxon>core chlorophytes</taxon>
        <taxon>Trebouxiophyceae</taxon>
        <taxon>Chlorellales</taxon>
        <taxon>Chlorellaceae</taxon>
        <taxon>Apatococcus</taxon>
    </lineage>
</organism>